<dbReference type="AlphaFoldDB" id="A0A9Q3SXG2"/>
<accession>A0A9Q3SXG2</accession>
<dbReference type="InterPro" id="IPR008767">
    <property type="entry name" value="Phage_SPP1_head-tail_adaptor"/>
</dbReference>
<dbReference type="RefSeq" id="WP_224144171.1">
    <property type="nucleotide sequence ID" value="NZ_JAHBFI010000014.1"/>
</dbReference>
<reference evidence="1" key="1">
    <citation type="submission" date="2021-05" db="EMBL/GenBank/DDBJ databases">
        <title>Pangenome of Leuconostoc gelidum warrants species status for Leuconostoc gelidum subsp. gasicomitatum.</title>
        <authorList>
            <person name="Johansson P."/>
            <person name="Sade E."/>
            <person name="Hultman J."/>
            <person name="Auvinen P."/>
            <person name="Bjorkroth J."/>
        </authorList>
    </citation>
    <scope>NUCLEOTIDE SEQUENCE</scope>
    <source>
        <strain evidence="1">A.21.4</strain>
    </source>
</reference>
<dbReference type="EMBL" id="JAHBFI010000014">
    <property type="protein sequence ID" value="MBZ5962644.1"/>
    <property type="molecule type" value="Genomic_DNA"/>
</dbReference>
<comment type="caution">
    <text evidence="1">The sequence shown here is derived from an EMBL/GenBank/DDBJ whole genome shotgun (WGS) entry which is preliminary data.</text>
</comment>
<dbReference type="Pfam" id="PF05521">
    <property type="entry name" value="Phage_HCP"/>
    <property type="match status" value="1"/>
</dbReference>
<organism evidence="1 2">
    <name type="scientific">Leuconostoc gasicomitatum</name>
    <dbReference type="NCBI Taxonomy" id="115778"/>
    <lineage>
        <taxon>Bacteria</taxon>
        <taxon>Bacillati</taxon>
        <taxon>Bacillota</taxon>
        <taxon>Bacilli</taxon>
        <taxon>Lactobacillales</taxon>
        <taxon>Lactobacillaceae</taxon>
        <taxon>Leuconostoc</taxon>
        <taxon>Leuconostoc gelidum group</taxon>
    </lineage>
</organism>
<evidence type="ECO:0000313" key="1">
    <source>
        <dbReference type="EMBL" id="MBZ5962644.1"/>
    </source>
</evidence>
<name>A0A9Q3SXG2_9LACO</name>
<protein>
    <submittedName>
        <fullName evidence="1">Phage head closure protein</fullName>
    </submittedName>
</protein>
<sequence length="120" mass="13629">MLKYKLLKYKPSDFNKKAQFGTVKSVVNPNTGQKVKQFVSQIGLKYAPRTRSMTQQYSITGTSLEDTILIVVRHNKAINKKLIVMLPDKTYYDIIGISPDDSNNVITYDIVTLKLNTSIQ</sequence>
<dbReference type="NCBIfam" id="TIGR01563">
    <property type="entry name" value="gp16_SPP1"/>
    <property type="match status" value="1"/>
</dbReference>
<gene>
    <name evidence="1" type="ORF">KIJ12_05725</name>
</gene>
<dbReference type="Proteomes" id="UP000752647">
    <property type="component" value="Unassembled WGS sequence"/>
</dbReference>
<evidence type="ECO:0000313" key="2">
    <source>
        <dbReference type="Proteomes" id="UP000752647"/>
    </source>
</evidence>
<proteinExistence type="predicted"/>